<feature type="region of interest" description="Disordered" evidence="1">
    <location>
        <begin position="20"/>
        <end position="69"/>
    </location>
</feature>
<organism evidence="3 4">
    <name type="scientific">Pan troglodytes</name>
    <name type="common">Chimpanzee</name>
    <dbReference type="NCBI Taxonomy" id="9598"/>
    <lineage>
        <taxon>Eukaryota</taxon>
        <taxon>Metazoa</taxon>
        <taxon>Chordata</taxon>
        <taxon>Craniata</taxon>
        <taxon>Vertebrata</taxon>
        <taxon>Euteleostomi</taxon>
        <taxon>Mammalia</taxon>
        <taxon>Eutheria</taxon>
        <taxon>Euarchontoglires</taxon>
        <taxon>Primates</taxon>
        <taxon>Haplorrhini</taxon>
        <taxon>Catarrhini</taxon>
        <taxon>Hominidae</taxon>
        <taxon>Pan</taxon>
    </lineage>
</organism>
<name>A0A2J8J0L5_PANTR</name>
<keyword evidence="2" id="KW-0732">Signal</keyword>
<reference evidence="3 4" key="1">
    <citation type="submission" date="2017-12" db="EMBL/GenBank/DDBJ databases">
        <title>High-resolution comparative analysis of great ape genomes.</title>
        <authorList>
            <person name="Pollen A."/>
            <person name="Hastie A."/>
            <person name="Hormozdiari F."/>
            <person name="Dougherty M."/>
            <person name="Liu R."/>
            <person name="Chaisson M."/>
            <person name="Hoppe E."/>
            <person name="Hill C."/>
            <person name="Pang A."/>
            <person name="Hillier L."/>
            <person name="Baker C."/>
            <person name="Armstrong J."/>
            <person name="Shendure J."/>
            <person name="Paten B."/>
            <person name="Wilson R."/>
            <person name="Chao H."/>
            <person name="Schneider V."/>
            <person name="Ventura M."/>
            <person name="Kronenberg Z."/>
            <person name="Murali S."/>
            <person name="Gordon D."/>
            <person name="Cantsilieris S."/>
            <person name="Munson K."/>
            <person name="Nelson B."/>
            <person name="Raja A."/>
            <person name="Underwood J."/>
            <person name="Diekhans M."/>
            <person name="Fiddes I."/>
            <person name="Haussler D."/>
            <person name="Eichler E."/>
        </authorList>
    </citation>
    <scope>NUCLEOTIDE SEQUENCE [LARGE SCALE GENOMIC DNA]</scope>
    <source>
        <strain evidence="3">Yerkes chimp pedigree #C0471</strain>
    </source>
</reference>
<comment type="caution">
    <text evidence="3">The sequence shown here is derived from an EMBL/GenBank/DDBJ whole genome shotgun (WGS) entry which is preliminary data.</text>
</comment>
<proteinExistence type="predicted"/>
<protein>
    <submittedName>
        <fullName evidence="3">PRRG2 isoform 4</fullName>
    </submittedName>
</protein>
<dbReference type="EMBL" id="NBAG03000541">
    <property type="protein sequence ID" value="PNI16309.1"/>
    <property type="molecule type" value="Genomic_DNA"/>
</dbReference>
<evidence type="ECO:0000256" key="1">
    <source>
        <dbReference type="SAM" id="MobiDB-lite"/>
    </source>
</evidence>
<dbReference type="AlphaFoldDB" id="A0A2J8J0L5"/>
<feature type="signal peptide" evidence="2">
    <location>
        <begin position="1"/>
        <end position="19"/>
    </location>
</feature>
<feature type="chain" id="PRO_5014332389" evidence="2">
    <location>
        <begin position="20"/>
        <end position="96"/>
    </location>
</feature>
<sequence length="96" mass="10542">MRGHPSLLLLYMALTTCLDTSPSGETDQVPPLPGVQDPAPSSFRPRSLDSQPLLLPPGPHCFPSPYDSSPRDPPFFCPSCLWVQKSSWVPQRPRAS</sequence>
<dbReference type="Proteomes" id="UP000236370">
    <property type="component" value="Unassembled WGS sequence"/>
</dbReference>
<accession>A0A2J8J0L5</accession>
<gene>
    <name evidence="3" type="ORF">CK820_G0051481</name>
</gene>
<evidence type="ECO:0000313" key="4">
    <source>
        <dbReference type="Proteomes" id="UP000236370"/>
    </source>
</evidence>
<evidence type="ECO:0000313" key="3">
    <source>
        <dbReference type="EMBL" id="PNI16309.1"/>
    </source>
</evidence>
<evidence type="ECO:0000256" key="2">
    <source>
        <dbReference type="SAM" id="SignalP"/>
    </source>
</evidence>